<protein>
    <recommendedName>
        <fullName evidence="3">Trafficking protein particle complex subunit 2</fullName>
    </recommendedName>
</protein>
<dbReference type="InterPro" id="IPR006722">
    <property type="entry name" value="Sedlin"/>
</dbReference>
<sequence>MAMTSSNNGSGGIGGGGCYFVIVSANDKPLYEQSFGNAAPAQDDKRDESKHLHQFIAHSALDAVDQQLWKSKDMYLKVVDRFNEWMVSAYVTPSKTRFLLVHDMKADDVIKGFFQDVHELYTKALANPLLRADARITSPRFHSRMDVLLRRFHT</sequence>
<dbReference type="STRING" id="946362.F2USC1"/>
<dbReference type="KEGG" id="sre:PTSG_10973"/>
<evidence type="ECO:0000313" key="1">
    <source>
        <dbReference type="EMBL" id="EGD81030.1"/>
    </source>
</evidence>
<proteinExistence type="predicted"/>
<reference evidence="1" key="1">
    <citation type="submission" date="2009-08" db="EMBL/GenBank/DDBJ databases">
        <title>Annotation of Salpingoeca rosetta.</title>
        <authorList>
            <consortium name="The Broad Institute Genome Sequencing Platform"/>
            <person name="Russ C."/>
            <person name="Cuomo C."/>
            <person name="Burger G."/>
            <person name="Gray M.W."/>
            <person name="Holland P.W.H."/>
            <person name="King N."/>
            <person name="Lang F.B.F."/>
            <person name="Roger A.J."/>
            <person name="Ruiz-Trillo I."/>
            <person name="Young S.K."/>
            <person name="Zeng Q."/>
            <person name="Gargeya S."/>
            <person name="Alvarado L."/>
            <person name="Berlin A."/>
            <person name="Chapman S.B."/>
            <person name="Chen Z."/>
            <person name="Freedman E."/>
            <person name="Gellesch M."/>
            <person name="Goldberg J."/>
            <person name="Griggs A."/>
            <person name="Gujja S."/>
            <person name="Heilman E."/>
            <person name="Heiman D."/>
            <person name="Howarth C."/>
            <person name="Mehta T."/>
            <person name="Neiman D."/>
            <person name="Pearson M."/>
            <person name="Roberts A."/>
            <person name="Saif S."/>
            <person name="Shea T."/>
            <person name="Shenoy N."/>
            <person name="Sisk P."/>
            <person name="Stolte C."/>
            <person name="Sykes S."/>
            <person name="White J."/>
            <person name="Yandava C."/>
            <person name="Haas B."/>
            <person name="Nusbaum C."/>
            <person name="Birren B."/>
        </authorList>
    </citation>
    <scope>NUCLEOTIDE SEQUENCE [LARGE SCALE GENOMIC DNA]</scope>
    <source>
        <strain evidence="1">ATCC 50818</strain>
    </source>
</reference>
<dbReference type="AlphaFoldDB" id="F2USC1"/>
<evidence type="ECO:0000313" key="2">
    <source>
        <dbReference type="Proteomes" id="UP000007799"/>
    </source>
</evidence>
<dbReference type="eggNOG" id="KOG3487">
    <property type="taxonomic scope" value="Eukaryota"/>
</dbReference>
<dbReference type="EMBL" id="GL832994">
    <property type="protein sequence ID" value="EGD81030.1"/>
    <property type="molecule type" value="Genomic_DNA"/>
</dbReference>
<name>F2USC1_SALR5</name>
<organism evidence="2">
    <name type="scientific">Salpingoeca rosetta (strain ATCC 50818 / BSB-021)</name>
    <dbReference type="NCBI Taxonomy" id="946362"/>
    <lineage>
        <taxon>Eukaryota</taxon>
        <taxon>Choanoflagellata</taxon>
        <taxon>Craspedida</taxon>
        <taxon>Salpingoecidae</taxon>
        <taxon>Salpingoeca</taxon>
    </lineage>
</organism>
<dbReference type="GO" id="GO:0005737">
    <property type="term" value="C:cytoplasm"/>
    <property type="evidence" value="ECO:0007669"/>
    <property type="project" value="GOC"/>
</dbReference>
<accession>F2USC1</accession>
<dbReference type="Pfam" id="PF04628">
    <property type="entry name" value="Sedlin_N"/>
    <property type="match status" value="1"/>
</dbReference>
<dbReference type="OMA" id="RYMNQFI"/>
<dbReference type="CDD" id="cd14825">
    <property type="entry name" value="TRAPPC2_sedlin"/>
    <property type="match status" value="1"/>
</dbReference>
<dbReference type="InterPro" id="IPR011012">
    <property type="entry name" value="Longin-like_dom_sf"/>
</dbReference>
<dbReference type="PANTHER" id="PTHR12403">
    <property type="entry name" value="TRAFFICKING PROTEIN PARTICLE COMPLEX SUBUNIT 2"/>
    <property type="match status" value="1"/>
</dbReference>
<dbReference type="GeneID" id="16068428"/>
<dbReference type="OrthoDB" id="10252102at2759"/>
<dbReference type="Proteomes" id="UP000007799">
    <property type="component" value="Unassembled WGS sequence"/>
</dbReference>
<dbReference type="GO" id="GO:0006888">
    <property type="term" value="P:endoplasmic reticulum to Golgi vesicle-mediated transport"/>
    <property type="evidence" value="ECO:0007669"/>
    <property type="project" value="InterPro"/>
</dbReference>
<evidence type="ECO:0008006" key="3">
    <source>
        <dbReference type="Google" id="ProtNLM"/>
    </source>
</evidence>
<gene>
    <name evidence="1" type="ORF">PTSG_10973</name>
</gene>
<keyword evidence="2" id="KW-1185">Reference proteome</keyword>
<dbReference type="SUPFAM" id="SSF64356">
    <property type="entry name" value="SNARE-like"/>
    <property type="match status" value="1"/>
</dbReference>
<dbReference type="Gene3D" id="3.30.450.70">
    <property type="match status" value="1"/>
</dbReference>
<dbReference type="InParanoid" id="F2USC1"/>
<dbReference type="FunCoup" id="F2USC1">
    <property type="interactions" value="1333"/>
</dbReference>
<dbReference type="RefSeq" id="XP_004987900.1">
    <property type="nucleotide sequence ID" value="XM_004987843.1"/>
</dbReference>